<dbReference type="STRING" id="431595.K3WGZ3"/>
<reference evidence="3" key="3">
    <citation type="submission" date="2015-02" db="UniProtKB">
        <authorList>
            <consortium name="EnsemblProtists"/>
        </authorList>
    </citation>
    <scope>IDENTIFICATION</scope>
    <source>
        <strain evidence="3">DAOM BR144</strain>
    </source>
</reference>
<sequence>ALATYHNDLDALRCCFDPSLNALQISRATYLDICMHEQVQVDAITDSLEHEEKQNALMDEKMEFFAAVEQGKLTLGDTLLHIAVRLGHEAIVDFLLLTDHVRSPGARTPESALRPPTAPQPPSTPAFSGSSQSAPALNASSAPLNTTQTPNFKGELPKDVVGNNLFIKLLLETVFDVHDVFGVAYKGEPKVHRMVGCLRRIWPLWMFEGQQEVASLVRVIYDTRSSDPAFGNLVKVVIAVSERFRSIVSSDGVRLATRLLRKHDGDIQAARHTLTSEWTSEQKRQLLFEIFKRWFRTWKWRRHDERDTAYVQFFDAAMGAWLQLAQDLQLHRVGDSTSATSNEYIDTRVDAAVLKRYELQIWKRRMHPPFTYMEDLCTHLTALESHLELAHLKT</sequence>
<reference evidence="4" key="2">
    <citation type="submission" date="2010-04" db="EMBL/GenBank/DDBJ databases">
        <authorList>
            <person name="Buell R."/>
            <person name="Hamilton J."/>
            <person name="Hostetler J."/>
        </authorList>
    </citation>
    <scope>NUCLEOTIDE SEQUENCE [LARGE SCALE GENOMIC DNA]</scope>
    <source>
        <strain evidence="4">DAOM:BR144</strain>
    </source>
</reference>
<protein>
    <submittedName>
        <fullName evidence="3">Uncharacterized protein</fullName>
    </submittedName>
</protein>
<dbReference type="PROSITE" id="PS50088">
    <property type="entry name" value="ANK_REPEAT"/>
    <property type="match status" value="1"/>
</dbReference>
<dbReference type="PROSITE" id="PS50297">
    <property type="entry name" value="ANK_REP_REGION"/>
    <property type="match status" value="1"/>
</dbReference>
<proteinExistence type="predicted"/>
<dbReference type="Proteomes" id="UP000019132">
    <property type="component" value="Unassembled WGS sequence"/>
</dbReference>
<keyword evidence="4" id="KW-1185">Reference proteome</keyword>
<keyword evidence="1" id="KW-0040">ANK repeat</keyword>
<accession>K3WGZ3</accession>
<dbReference type="EnsemblProtists" id="PYU1_T004234">
    <property type="protein sequence ID" value="PYU1_T004234"/>
    <property type="gene ID" value="PYU1_G004224"/>
</dbReference>
<evidence type="ECO:0000256" key="1">
    <source>
        <dbReference type="PROSITE-ProRule" id="PRU00023"/>
    </source>
</evidence>
<reference evidence="4" key="1">
    <citation type="journal article" date="2010" name="Genome Biol.">
        <title>Genome sequence of the necrotrophic plant pathogen Pythium ultimum reveals original pathogenicity mechanisms and effector repertoire.</title>
        <authorList>
            <person name="Levesque C.A."/>
            <person name="Brouwer H."/>
            <person name="Cano L."/>
            <person name="Hamilton J.P."/>
            <person name="Holt C."/>
            <person name="Huitema E."/>
            <person name="Raffaele S."/>
            <person name="Robideau G.P."/>
            <person name="Thines M."/>
            <person name="Win J."/>
            <person name="Zerillo M.M."/>
            <person name="Beakes G.W."/>
            <person name="Boore J.L."/>
            <person name="Busam D."/>
            <person name="Dumas B."/>
            <person name="Ferriera S."/>
            <person name="Fuerstenberg S.I."/>
            <person name="Gachon C.M."/>
            <person name="Gaulin E."/>
            <person name="Govers F."/>
            <person name="Grenville-Briggs L."/>
            <person name="Horner N."/>
            <person name="Hostetler J."/>
            <person name="Jiang R.H."/>
            <person name="Johnson J."/>
            <person name="Krajaejun T."/>
            <person name="Lin H."/>
            <person name="Meijer H.J."/>
            <person name="Moore B."/>
            <person name="Morris P."/>
            <person name="Phuntmart V."/>
            <person name="Puiu D."/>
            <person name="Shetty J."/>
            <person name="Stajich J.E."/>
            <person name="Tripathy S."/>
            <person name="Wawra S."/>
            <person name="van West P."/>
            <person name="Whitty B.R."/>
            <person name="Coutinho P.M."/>
            <person name="Henrissat B."/>
            <person name="Martin F."/>
            <person name="Thomas P.D."/>
            <person name="Tyler B.M."/>
            <person name="De Vries R.P."/>
            <person name="Kamoun S."/>
            <person name="Yandell M."/>
            <person name="Tisserat N."/>
            <person name="Buell C.R."/>
        </authorList>
    </citation>
    <scope>NUCLEOTIDE SEQUENCE</scope>
    <source>
        <strain evidence="4">DAOM:BR144</strain>
    </source>
</reference>
<feature type="region of interest" description="Disordered" evidence="2">
    <location>
        <begin position="105"/>
        <end position="153"/>
    </location>
</feature>
<dbReference type="Pfam" id="PF00023">
    <property type="entry name" value="Ank"/>
    <property type="match status" value="1"/>
</dbReference>
<dbReference type="VEuPathDB" id="FungiDB:PYU1_G004224"/>
<dbReference type="InterPro" id="IPR002110">
    <property type="entry name" value="Ankyrin_rpt"/>
</dbReference>
<dbReference type="HOGENOM" id="CLU_701318_0_0_1"/>
<organism evidence="3 4">
    <name type="scientific">Globisporangium ultimum (strain ATCC 200006 / CBS 805.95 / DAOM BR144)</name>
    <name type="common">Pythium ultimum</name>
    <dbReference type="NCBI Taxonomy" id="431595"/>
    <lineage>
        <taxon>Eukaryota</taxon>
        <taxon>Sar</taxon>
        <taxon>Stramenopiles</taxon>
        <taxon>Oomycota</taxon>
        <taxon>Peronosporomycetes</taxon>
        <taxon>Pythiales</taxon>
        <taxon>Pythiaceae</taxon>
        <taxon>Globisporangium</taxon>
    </lineage>
</organism>
<feature type="repeat" description="ANK" evidence="1">
    <location>
        <begin position="75"/>
        <end position="96"/>
    </location>
</feature>
<dbReference type="AlphaFoldDB" id="K3WGZ3"/>
<evidence type="ECO:0000313" key="4">
    <source>
        <dbReference type="Proteomes" id="UP000019132"/>
    </source>
</evidence>
<dbReference type="InParanoid" id="K3WGZ3"/>
<name>K3WGZ3_GLOUD</name>
<evidence type="ECO:0000313" key="3">
    <source>
        <dbReference type="EnsemblProtists" id="PYU1_T004234"/>
    </source>
</evidence>
<evidence type="ECO:0000256" key="2">
    <source>
        <dbReference type="SAM" id="MobiDB-lite"/>
    </source>
</evidence>
<feature type="compositionally biased region" description="Low complexity" evidence="2">
    <location>
        <begin position="130"/>
        <end position="145"/>
    </location>
</feature>
<dbReference type="EMBL" id="GL376567">
    <property type="status" value="NOT_ANNOTATED_CDS"/>
    <property type="molecule type" value="Genomic_DNA"/>
</dbReference>
<dbReference type="OMA" id="WPLWMFE"/>
<dbReference type="eggNOG" id="ENOG502RYSZ">
    <property type="taxonomic scope" value="Eukaryota"/>
</dbReference>